<evidence type="ECO:0000313" key="2">
    <source>
        <dbReference type="Proteomes" id="UP000214646"/>
    </source>
</evidence>
<dbReference type="EMBL" id="NIDE01000001">
    <property type="protein sequence ID" value="OWK47459.1"/>
    <property type="molecule type" value="Genomic_DNA"/>
</dbReference>
<protein>
    <recommendedName>
        <fullName evidence="3">DUF1571 domain-containing protein</fullName>
    </recommendedName>
</protein>
<sequence length="294" mass="32198">MARHTFLLPFVGAVCLAAAPSPPCPPVPEPRPTELVSSAGDFTLPTADEFGRLARTDPIAMLDAARRRFRAEVKTYRATLVKQERVAGTLNPPEEILIAGREEPFAVLLLWRTGARSVFGFPVEGTLFAAGENNGKMVVWRPAALLRTIDIPPTDGQARAASRYSVAEAGLYHAVDRTYRAWEAARHRGRFSCEYLGTRPVASVGGRVCHVVRRTCDPPELDAFASTDPPPDADSRPADAHKTITVTVDAETWLQVGSELRRADGELVGVYDFRDVELNPSFTPTQFKTTSLKK</sequence>
<dbReference type="RefSeq" id="WP_088252560.1">
    <property type="nucleotide sequence ID" value="NZ_NIDE01000001.1"/>
</dbReference>
<accession>A0A225EDT4</accession>
<dbReference type="Pfam" id="PF07608">
    <property type="entry name" value="DUF1571"/>
    <property type="match status" value="1"/>
</dbReference>
<evidence type="ECO:0008006" key="3">
    <source>
        <dbReference type="Google" id="ProtNLM"/>
    </source>
</evidence>
<name>A0A225EDT4_9BACT</name>
<keyword evidence="2" id="KW-1185">Reference proteome</keyword>
<gene>
    <name evidence="1" type="ORF">FRUB_01158</name>
</gene>
<dbReference type="AlphaFoldDB" id="A0A225EDT4"/>
<evidence type="ECO:0000313" key="1">
    <source>
        <dbReference type="EMBL" id="OWK47459.1"/>
    </source>
</evidence>
<reference evidence="2" key="1">
    <citation type="submission" date="2017-06" db="EMBL/GenBank/DDBJ databases">
        <title>Genome analysis of Fimbriiglobus ruber SP5, the first member of the order Planctomycetales with confirmed chitinolytic capability.</title>
        <authorList>
            <person name="Ravin N.V."/>
            <person name="Rakitin A.L."/>
            <person name="Ivanova A.A."/>
            <person name="Beletsky A.V."/>
            <person name="Kulichevskaya I.S."/>
            <person name="Mardanov A.V."/>
            <person name="Dedysh S.N."/>
        </authorList>
    </citation>
    <scope>NUCLEOTIDE SEQUENCE [LARGE SCALE GENOMIC DNA]</scope>
    <source>
        <strain evidence="2">SP5</strain>
    </source>
</reference>
<comment type="caution">
    <text evidence="1">The sequence shown here is derived from an EMBL/GenBank/DDBJ whole genome shotgun (WGS) entry which is preliminary data.</text>
</comment>
<proteinExistence type="predicted"/>
<dbReference type="Proteomes" id="UP000214646">
    <property type="component" value="Unassembled WGS sequence"/>
</dbReference>
<dbReference type="InterPro" id="IPR011465">
    <property type="entry name" value="DUF1571"/>
</dbReference>
<dbReference type="OrthoDB" id="280464at2"/>
<organism evidence="1 2">
    <name type="scientific">Fimbriiglobus ruber</name>
    <dbReference type="NCBI Taxonomy" id="1908690"/>
    <lineage>
        <taxon>Bacteria</taxon>
        <taxon>Pseudomonadati</taxon>
        <taxon>Planctomycetota</taxon>
        <taxon>Planctomycetia</taxon>
        <taxon>Gemmatales</taxon>
        <taxon>Gemmataceae</taxon>
        <taxon>Fimbriiglobus</taxon>
    </lineage>
</organism>